<dbReference type="InterPro" id="IPR036445">
    <property type="entry name" value="GPCR_2_extracell_dom_sf"/>
</dbReference>
<dbReference type="GO" id="GO:0007166">
    <property type="term" value="P:cell surface receptor signaling pathway"/>
    <property type="evidence" value="ECO:0007669"/>
    <property type="project" value="InterPro"/>
</dbReference>
<dbReference type="Pfam" id="PF02793">
    <property type="entry name" value="HRM"/>
    <property type="match status" value="1"/>
</dbReference>
<dbReference type="PROSITE" id="PS50227">
    <property type="entry name" value="G_PROTEIN_RECEP_F2_3"/>
    <property type="match status" value="1"/>
</dbReference>
<organism evidence="17">
    <name type="scientific">Phallusia mammillata</name>
    <dbReference type="NCBI Taxonomy" id="59560"/>
    <lineage>
        <taxon>Eukaryota</taxon>
        <taxon>Metazoa</taxon>
        <taxon>Chordata</taxon>
        <taxon>Tunicata</taxon>
        <taxon>Ascidiacea</taxon>
        <taxon>Phlebobranchia</taxon>
        <taxon>Ascidiidae</taxon>
        <taxon>Phallusia</taxon>
    </lineage>
</organism>
<evidence type="ECO:0000256" key="11">
    <source>
        <dbReference type="ARBA" id="ARBA00023180"/>
    </source>
</evidence>
<feature type="transmembrane region" description="Helical" evidence="13">
    <location>
        <begin position="368"/>
        <end position="392"/>
    </location>
</feature>
<dbReference type="InterPro" id="IPR003051">
    <property type="entry name" value="GPCR_2_CRF_rcpt"/>
</dbReference>
<keyword evidence="7" id="KW-0297">G-protein coupled receptor</keyword>
<dbReference type="PRINTS" id="PR01279">
    <property type="entry name" value="CRFRECEPTOR"/>
</dbReference>
<dbReference type="GO" id="GO:0007188">
    <property type="term" value="P:adenylate cyclase-modulating G protein-coupled receptor signaling pathway"/>
    <property type="evidence" value="ECO:0007669"/>
    <property type="project" value="TreeGrafter"/>
</dbReference>
<evidence type="ECO:0000256" key="4">
    <source>
        <dbReference type="ARBA" id="ARBA00022692"/>
    </source>
</evidence>
<keyword evidence="3" id="KW-1003">Cell membrane</keyword>
<reference evidence="17" key="1">
    <citation type="submission" date="2020-04" db="EMBL/GenBank/DDBJ databases">
        <authorList>
            <person name="Neveu A P."/>
        </authorList>
    </citation>
    <scope>NUCLEOTIDE SEQUENCE</scope>
    <source>
        <tissue evidence="17">Whole embryo</tissue>
    </source>
</reference>
<evidence type="ECO:0000256" key="13">
    <source>
        <dbReference type="SAM" id="Phobius"/>
    </source>
</evidence>
<feature type="transmembrane region" description="Helical" evidence="13">
    <location>
        <begin position="251"/>
        <end position="271"/>
    </location>
</feature>
<dbReference type="GO" id="GO:0008528">
    <property type="term" value="F:G protein-coupled peptide receptor activity"/>
    <property type="evidence" value="ECO:0007669"/>
    <property type="project" value="TreeGrafter"/>
</dbReference>
<keyword evidence="4 13" id="KW-0812">Transmembrane</keyword>
<gene>
    <name evidence="17" type="primary">Crhr2</name>
</gene>
<evidence type="ECO:0000256" key="2">
    <source>
        <dbReference type="ARBA" id="ARBA00005314"/>
    </source>
</evidence>
<evidence type="ECO:0000259" key="15">
    <source>
        <dbReference type="PROSITE" id="PS50227"/>
    </source>
</evidence>
<dbReference type="PROSITE" id="PS50261">
    <property type="entry name" value="G_PROTEIN_RECEP_F2_4"/>
    <property type="match status" value="1"/>
</dbReference>
<feature type="transmembrane region" description="Helical" evidence="13">
    <location>
        <begin position="442"/>
        <end position="465"/>
    </location>
</feature>
<dbReference type="InterPro" id="IPR000832">
    <property type="entry name" value="GPCR_2_secretin-like"/>
</dbReference>
<feature type="chain" id="PRO_5026255564" evidence="14">
    <location>
        <begin position="23"/>
        <end position="572"/>
    </location>
</feature>
<feature type="signal peptide" evidence="14">
    <location>
        <begin position="1"/>
        <end position="22"/>
    </location>
</feature>
<evidence type="ECO:0000256" key="9">
    <source>
        <dbReference type="ARBA" id="ARBA00023157"/>
    </source>
</evidence>
<dbReference type="PRINTS" id="PR00249">
    <property type="entry name" value="GPCRSECRETIN"/>
</dbReference>
<dbReference type="AlphaFoldDB" id="A0A6F9DA61"/>
<keyword evidence="8 13" id="KW-0472">Membrane</keyword>
<feature type="domain" description="G-protein coupled receptors family 2 profile 1" evidence="15">
    <location>
        <begin position="98"/>
        <end position="177"/>
    </location>
</feature>
<name>A0A6F9DA61_9ASCI</name>
<dbReference type="SMART" id="SM00008">
    <property type="entry name" value="HormR"/>
    <property type="match status" value="1"/>
</dbReference>
<dbReference type="InterPro" id="IPR017981">
    <property type="entry name" value="GPCR_2-like_7TM"/>
</dbReference>
<keyword evidence="9" id="KW-1015">Disulfide bond</keyword>
<evidence type="ECO:0000256" key="12">
    <source>
        <dbReference type="ARBA" id="ARBA00023224"/>
    </source>
</evidence>
<dbReference type="InterPro" id="IPR001879">
    <property type="entry name" value="GPCR_2_extracellular_dom"/>
</dbReference>
<evidence type="ECO:0000256" key="6">
    <source>
        <dbReference type="ARBA" id="ARBA00022989"/>
    </source>
</evidence>
<keyword evidence="12" id="KW-0807">Transducer</keyword>
<feature type="transmembrane region" description="Helical" evidence="13">
    <location>
        <begin position="328"/>
        <end position="348"/>
    </location>
</feature>
<keyword evidence="11" id="KW-0325">Glycoprotein</keyword>
<proteinExistence type="evidence at transcript level"/>
<dbReference type="PROSITE" id="PS00650">
    <property type="entry name" value="G_PROTEIN_RECEP_F2_2"/>
    <property type="match status" value="1"/>
</dbReference>
<dbReference type="Gene3D" id="1.20.1070.10">
    <property type="entry name" value="Rhodopsin 7-helix transmembrane proteins"/>
    <property type="match status" value="1"/>
</dbReference>
<protein>
    <submittedName>
        <fullName evidence="17">Corticotropin-releasing factor receptor 2-like</fullName>
    </submittedName>
</protein>
<feature type="transmembrane region" description="Helical" evidence="13">
    <location>
        <begin position="219"/>
        <end position="239"/>
    </location>
</feature>
<evidence type="ECO:0000313" key="17">
    <source>
        <dbReference type="EMBL" id="CAB3233804.1"/>
    </source>
</evidence>
<comment type="subcellular location">
    <subcellularLocation>
        <location evidence="1">Cell membrane</location>
        <topology evidence="1">Multi-pass membrane protein</topology>
    </subcellularLocation>
</comment>
<evidence type="ECO:0000256" key="3">
    <source>
        <dbReference type="ARBA" id="ARBA00022475"/>
    </source>
</evidence>
<dbReference type="PANTHER" id="PTHR45620">
    <property type="entry name" value="PDF RECEPTOR-LIKE PROTEIN-RELATED"/>
    <property type="match status" value="1"/>
</dbReference>
<evidence type="ECO:0000259" key="16">
    <source>
        <dbReference type="PROSITE" id="PS50261"/>
    </source>
</evidence>
<dbReference type="PANTHER" id="PTHR45620:SF15">
    <property type="entry name" value="DIURETIC HORMONE 44 RECEPTOR 1-RELATED"/>
    <property type="match status" value="1"/>
</dbReference>
<evidence type="ECO:0000256" key="14">
    <source>
        <dbReference type="SAM" id="SignalP"/>
    </source>
</evidence>
<dbReference type="Gene3D" id="4.10.1240.10">
    <property type="entry name" value="GPCR, family 2, extracellular hormone receptor domain"/>
    <property type="match status" value="1"/>
</dbReference>
<evidence type="ECO:0000256" key="8">
    <source>
        <dbReference type="ARBA" id="ARBA00023136"/>
    </source>
</evidence>
<comment type="similarity">
    <text evidence="2">Belongs to the G-protein coupled receptor 2 family.</text>
</comment>
<feature type="domain" description="G-protein coupled receptors family 2 profile 2" evidence="16">
    <location>
        <begin position="214"/>
        <end position="466"/>
    </location>
</feature>
<keyword evidence="6 13" id="KW-1133">Transmembrane helix</keyword>
<dbReference type="GO" id="GO:0017046">
    <property type="term" value="F:peptide hormone binding"/>
    <property type="evidence" value="ECO:0007669"/>
    <property type="project" value="TreeGrafter"/>
</dbReference>
<dbReference type="Pfam" id="PF00002">
    <property type="entry name" value="7tm_2"/>
    <property type="match status" value="1"/>
</dbReference>
<evidence type="ECO:0000256" key="1">
    <source>
        <dbReference type="ARBA" id="ARBA00004651"/>
    </source>
</evidence>
<keyword evidence="5 14" id="KW-0732">Signal</keyword>
<evidence type="ECO:0000256" key="7">
    <source>
        <dbReference type="ARBA" id="ARBA00023040"/>
    </source>
</evidence>
<keyword evidence="10 17" id="KW-0675">Receptor</keyword>
<dbReference type="InterPro" id="IPR050332">
    <property type="entry name" value="GPCR_2"/>
</dbReference>
<dbReference type="GO" id="GO:0005886">
    <property type="term" value="C:plasma membrane"/>
    <property type="evidence" value="ECO:0007669"/>
    <property type="project" value="UniProtKB-SubCell"/>
</dbReference>
<evidence type="ECO:0000256" key="10">
    <source>
        <dbReference type="ARBA" id="ARBA00023170"/>
    </source>
</evidence>
<evidence type="ECO:0000256" key="5">
    <source>
        <dbReference type="ARBA" id="ARBA00022729"/>
    </source>
</evidence>
<feature type="transmembrane region" description="Helical" evidence="13">
    <location>
        <begin position="412"/>
        <end position="430"/>
    </location>
</feature>
<dbReference type="EMBL" id="LR784177">
    <property type="protein sequence ID" value="CAB3233804.1"/>
    <property type="molecule type" value="mRNA"/>
</dbReference>
<dbReference type="SUPFAM" id="SSF111418">
    <property type="entry name" value="Hormone receptor domain"/>
    <property type="match status" value="1"/>
</dbReference>
<dbReference type="InterPro" id="IPR017983">
    <property type="entry name" value="GPCR_2_secretin-like_CS"/>
</dbReference>
<accession>A0A6F9DA61</accession>
<sequence>MESCKTRLFFLGFTLLCKALLAQEAITAIPSADTEYNSSSTYVESDMNMFEQQEAYYNGRFLDQYRPECYVYAPLIQNSTDYIKALMDLNSEMSMKQACYRTLACDFLTRKANSCRPVIDALGTCFAETPGGAVAIARCPESFNNIRYHTSDNVSRRCLPDGLWEAKSNYSACRPIHEKSLLCDGLDSSLGSPTSSTSNVAALEPTCERHLFRLALMSYVGRGLSLGTLILTFIIFWALRSIRCWRIIIHWNLTGSLILHNFSWILLHVFVSYESMANNTVACRILVTMFNYTQMTNYFWCFVEGLYLHMMVVRAYTYDKFNLTTYMFVGWGVPLPIIGVWMAIKLAYQDTQCWIARPEVEQLSASYFLHIPTLIVLLVNAVILANIVRILITKLRSRATADDRGVDYMKAVKAALFLLPMLGFTYIIFLVNPAPGTAGELIFYYVNTFLQSFQGFFVCVIFCFANGEIQTAVRKAFRSWRHQHPIPCCNSESHKRRFSSMSLSRSINNTQTFRLSHKSQQDSFGSMPNNNKRYQSEISCDTTVTLHCHLAKNGDVLSTPLTSECEQQNAEV</sequence>
<dbReference type="PROSITE" id="PS00649">
    <property type="entry name" value="G_PROTEIN_RECEP_F2_1"/>
    <property type="match status" value="1"/>
</dbReference>